<accession>A0A3E0E0H4</accession>
<dbReference type="RefSeq" id="WP_115815114.1">
    <property type="nucleotide sequence ID" value="NZ_QUNI01000018.1"/>
</dbReference>
<proteinExistence type="predicted"/>
<dbReference type="OrthoDB" id="1242093at2"/>
<name>A0A3E0E0H4_9FLAO</name>
<gene>
    <name evidence="1" type="ORF">C8P67_11841</name>
</gene>
<dbReference type="Proteomes" id="UP000257136">
    <property type="component" value="Unassembled WGS sequence"/>
</dbReference>
<organism evidence="1 2">
    <name type="scientific">Flavobacterium aquicola</name>
    <dbReference type="NCBI Taxonomy" id="1682742"/>
    <lineage>
        <taxon>Bacteria</taxon>
        <taxon>Pseudomonadati</taxon>
        <taxon>Bacteroidota</taxon>
        <taxon>Flavobacteriia</taxon>
        <taxon>Flavobacteriales</taxon>
        <taxon>Flavobacteriaceae</taxon>
        <taxon>Flavobacterium</taxon>
    </lineage>
</organism>
<comment type="caution">
    <text evidence="1">The sequence shown here is derived from an EMBL/GenBank/DDBJ whole genome shotgun (WGS) entry which is preliminary data.</text>
</comment>
<evidence type="ECO:0000313" key="2">
    <source>
        <dbReference type="Proteomes" id="UP000257136"/>
    </source>
</evidence>
<protein>
    <submittedName>
        <fullName evidence="1">Uncharacterized protein</fullName>
    </submittedName>
</protein>
<sequence length="231" mass="25165">MKKPSVVRSYNFSDATLVSKAKEKIAFMRRDAASFTPFGITAALVTSLETAVNVFSNTITDVEAVSDQTGVTVAKDAKADQLKVAIRAVMSRAERKYTVGSAKYKKFGTQALSQQSDSELVTISKRVVRVGTLLLAELAPNGLTAAMLTAITKLCNEFEVLMIDLQLKIADRDITQEDRVEAGNIIYKTLMSYTTTGLSIWETSDVAKYNDYVIYNTVTGETPEVAAPPVV</sequence>
<dbReference type="AlphaFoldDB" id="A0A3E0E0H4"/>
<reference evidence="1 2" key="1">
    <citation type="submission" date="2018-08" db="EMBL/GenBank/DDBJ databases">
        <title>Genomic Encyclopedia of Archaeal and Bacterial Type Strains, Phase II (KMG-II): from individual species to whole genera.</title>
        <authorList>
            <person name="Goeker M."/>
        </authorList>
    </citation>
    <scope>NUCLEOTIDE SEQUENCE [LARGE SCALE GENOMIC DNA]</scope>
    <source>
        <strain evidence="1 2">DSM 100880</strain>
    </source>
</reference>
<keyword evidence="2" id="KW-1185">Reference proteome</keyword>
<dbReference type="EMBL" id="QUNI01000018">
    <property type="protein sequence ID" value="REG90829.1"/>
    <property type="molecule type" value="Genomic_DNA"/>
</dbReference>
<evidence type="ECO:0000313" key="1">
    <source>
        <dbReference type="EMBL" id="REG90829.1"/>
    </source>
</evidence>